<keyword evidence="1" id="KW-1133">Transmembrane helix</keyword>
<evidence type="ECO:0000313" key="3">
    <source>
        <dbReference type="Proteomes" id="UP000248314"/>
    </source>
</evidence>
<keyword evidence="1" id="KW-0472">Membrane</keyword>
<evidence type="ECO:0000313" key="2">
    <source>
        <dbReference type="EMBL" id="PXX21866.1"/>
    </source>
</evidence>
<name>A0A318HXT1_9BACT</name>
<reference evidence="2 3" key="1">
    <citation type="submission" date="2018-05" db="EMBL/GenBank/DDBJ databases">
        <title>Genomic Encyclopedia of Type Strains, Phase I: the one thousand microbial genomes (KMG-I) project.</title>
        <authorList>
            <person name="Kyrpides N."/>
        </authorList>
    </citation>
    <scope>NUCLEOTIDE SEQUENCE [LARGE SCALE GENOMIC DNA]</scope>
    <source>
        <strain evidence="2 3">DSM 15611</strain>
    </source>
</reference>
<comment type="caution">
    <text evidence="2">The sequence shown here is derived from an EMBL/GenBank/DDBJ whole genome shotgun (WGS) entry which is preliminary data.</text>
</comment>
<accession>A0A318HXT1</accession>
<proteinExistence type="predicted"/>
<evidence type="ECO:0000256" key="1">
    <source>
        <dbReference type="SAM" id="Phobius"/>
    </source>
</evidence>
<dbReference type="AlphaFoldDB" id="A0A318HXT1"/>
<keyword evidence="3" id="KW-1185">Reference proteome</keyword>
<gene>
    <name evidence="2" type="ORF">EJ73_01451</name>
</gene>
<organism evidence="2 3">
    <name type="scientific">Hoylesella shahii DSM 15611 = JCM 12083</name>
    <dbReference type="NCBI Taxonomy" id="1122991"/>
    <lineage>
        <taxon>Bacteria</taxon>
        <taxon>Pseudomonadati</taxon>
        <taxon>Bacteroidota</taxon>
        <taxon>Bacteroidia</taxon>
        <taxon>Bacteroidales</taxon>
        <taxon>Prevotellaceae</taxon>
        <taxon>Hoylesella</taxon>
    </lineage>
</organism>
<feature type="transmembrane region" description="Helical" evidence="1">
    <location>
        <begin position="12"/>
        <end position="32"/>
    </location>
</feature>
<sequence>MFGQLERRFFELCSIIILPFLGYLPIFWVSIWSDFFIFCVRQQPIFDVI</sequence>
<keyword evidence="1" id="KW-0812">Transmembrane</keyword>
<protein>
    <submittedName>
        <fullName evidence="2">Uncharacterized protein</fullName>
    </submittedName>
</protein>
<dbReference type="Proteomes" id="UP000248314">
    <property type="component" value="Unassembled WGS sequence"/>
</dbReference>
<dbReference type="EMBL" id="QJJX01000015">
    <property type="protein sequence ID" value="PXX21866.1"/>
    <property type="molecule type" value="Genomic_DNA"/>
</dbReference>